<dbReference type="RefSeq" id="WP_260349644.1">
    <property type="nucleotide sequence ID" value="NZ_NTHN02000032.1"/>
</dbReference>
<dbReference type="SUPFAM" id="SSF50475">
    <property type="entry name" value="FMN-binding split barrel"/>
    <property type="match status" value="1"/>
</dbReference>
<feature type="domain" description="GAF" evidence="1">
    <location>
        <begin position="161"/>
        <end position="325"/>
    </location>
</feature>
<protein>
    <submittedName>
        <fullName evidence="2">GAF domain-containing protein</fullName>
    </submittedName>
</protein>
<sequence length="450" mass="48635">MTGLCLDGLRPALEGVIASVLATCDATGTPNVSMISQVHYAGPERVALSYQFFNKTRRNIMETRRATVLVTDPETLAHYRLTLCYEDTHTEGPLFESMKAKLAGIASHHGVEDVFRLLGSDVFRVEDIEPMSGPVTAPPPNRPSLLAATRRVCAGLAGAEDLDGLFDALTGGLGAHLGIRWSMVLIAEPATGRLYTVATQGYPVTGVGAEVAPGEGVIGVAARENAPIRIGHMTRDYRYGAAMSDGARRSGLFCDVPRLIPFPGLAAPRSQIALPISECGEAVGVLFAESDEINRFGYEEEDALALVAAHLGARMALLRQEGAEAPDPPRAQLPAAQGQVTVRYFNADQSVFLDGDYLIKGVAGAILWRLLREHDARGRTEFTTRELRLDPGLRLPAQAENLDARLILLRKRLDERCACLKIEKAGRGRFRLLPGCRLILEEPDAVSAPH</sequence>
<dbReference type="SMART" id="SM00065">
    <property type="entry name" value="GAF"/>
    <property type="match status" value="1"/>
</dbReference>
<dbReference type="InterPro" id="IPR012349">
    <property type="entry name" value="Split_barrel_FMN-bd"/>
</dbReference>
<dbReference type="PANTHER" id="PTHR40660">
    <property type="entry name" value="5'-PHOSPHATE OXIDASE PUTATIVE DOMAIN-CONTAINING PROTEIN-RELATED"/>
    <property type="match status" value="1"/>
</dbReference>
<gene>
    <name evidence="2" type="ORF">CLG85_016415</name>
</gene>
<dbReference type="SUPFAM" id="SSF55781">
    <property type="entry name" value="GAF domain-like"/>
    <property type="match status" value="1"/>
</dbReference>
<evidence type="ECO:0000259" key="1">
    <source>
        <dbReference type="SMART" id="SM00065"/>
    </source>
</evidence>
<accession>A0ABT2KP12</accession>
<dbReference type="PANTHER" id="PTHR40660:SF1">
    <property type="entry name" value="5'-PHOSPHATE OXIDASE PUTATIVE DOMAIN-CONTAINING PROTEIN-RELATED"/>
    <property type="match status" value="1"/>
</dbReference>
<dbReference type="InterPro" id="IPR003018">
    <property type="entry name" value="GAF"/>
</dbReference>
<evidence type="ECO:0000313" key="3">
    <source>
        <dbReference type="Proteomes" id="UP000217448"/>
    </source>
</evidence>
<dbReference type="Gene3D" id="2.30.110.10">
    <property type="entry name" value="Electron Transport, Fmn-binding Protein, Chain A"/>
    <property type="match status" value="1"/>
</dbReference>
<comment type="caution">
    <text evidence="2">The sequence shown here is derived from an EMBL/GenBank/DDBJ whole genome shotgun (WGS) entry which is preliminary data.</text>
</comment>
<name>A0ABT2KP12_9RHOB</name>
<reference evidence="3" key="1">
    <citation type="submission" date="2023-07" db="EMBL/GenBank/DDBJ databases">
        <title>Yangia mangrovi SAOS 153D genome.</title>
        <authorList>
            <person name="Verma A."/>
            <person name="Pal Y."/>
            <person name="Sundharam S."/>
            <person name="Bisht B."/>
            <person name="Srinivasan K."/>
        </authorList>
    </citation>
    <scope>NUCLEOTIDE SEQUENCE [LARGE SCALE GENOMIC DNA]</scope>
    <source>
        <strain evidence="3">SAOS 153D</strain>
    </source>
</reference>
<dbReference type="EMBL" id="NTHN02000032">
    <property type="protein sequence ID" value="MCT4371813.1"/>
    <property type="molecule type" value="Genomic_DNA"/>
</dbReference>
<dbReference type="Gene3D" id="3.30.450.40">
    <property type="match status" value="1"/>
</dbReference>
<evidence type="ECO:0000313" key="2">
    <source>
        <dbReference type="EMBL" id="MCT4371813.1"/>
    </source>
</evidence>
<dbReference type="Pfam" id="PF01590">
    <property type="entry name" value="GAF"/>
    <property type="match status" value="1"/>
</dbReference>
<organism evidence="2 3">
    <name type="scientific">Alloyangia mangrovi</name>
    <dbReference type="NCBI Taxonomy" id="1779329"/>
    <lineage>
        <taxon>Bacteria</taxon>
        <taxon>Pseudomonadati</taxon>
        <taxon>Pseudomonadota</taxon>
        <taxon>Alphaproteobacteria</taxon>
        <taxon>Rhodobacterales</taxon>
        <taxon>Roseobacteraceae</taxon>
        <taxon>Alloyangia</taxon>
    </lineage>
</organism>
<keyword evidence="3" id="KW-1185">Reference proteome</keyword>
<proteinExistence type="predicted"/>
<dbReference type="Proteomes" id="UP000217448">
    <property type="component" value="Unassembled WGS sequence"/>
</dbReference>
<dbReference type="InterPro" id="IPR029016">
    <property type="entry name" value="GAF-like_dom_sf"/>
</dbReference>